<evidence type="ECO:0000256" key="12">
    <source>
        <dbReference type="SAM" id="MobiDB-lite"/>
    </source>
</evidence>
<keyword evidence="13" id="KW-0812">Transmembrane</keyword>
<evidence type="ECO:0000256" key="4">
    <source>
        <dbReference type="ARBA" id="ARBA00023015"/>
    </source>
</evidence>
<dbReference type="GO" id="GO:0000978">
    <property type="term" value="F:RNA polymerase II cis-regulatory region sequence-specific DNA binding"/>
    <property type="evidence" value="ECO:0007669"/>
    <property type="project" value="TreeGrafter"/>
</dbReference>
<evidence type="ECO:0000256" key="10">
    <source>
        <dbReference type="RuleBase" id="RU004020"/>
    </source>
</evidence>
<dbReference type="Gramene" id="OPUNC03G31000.1">
    <property type="protein sequence ID" value="OPUNC03G31000.1"/>
    <property type="gene ID" value="OPUNC03G31000"/>
</dbReference>
<evidence type="ECO:0000256" key="8">
    <source>
        <dbReference type="ARBA" id="ARBA00023163"/>
    </source>
</evidence>
<dbReference type="GO" id="GO:0005634">
    <property type="term" value="C:nucleus"/>
    <property type="evidence" value="ECO:0007669"/>
    <property type="project" value="UniProtKB-SubCell"/>
</dbReference>
<dbReference type="GO" id="GO:0034605">
    <property type="term" value="P:cellular response to heat"/>
    <property type="evidence" value="ECO:0007669"/>
    <property type="project" value="TreeGrafter"/>
</dbReference>
<dbReference type="InterPro" id="IPR000232">
    <property type="entry name" value="HSF_DNA-bd"/>
</dbReference>
<dbReference type="PRINTS" id="PR00056">
    <property type="entry name" value="HSFDOMAIN"/>
</dbReference>
<accession>A0A0E0KIX5</accession>
<proteinExistence type="inferred from homology"/>
<feature type="coiled-coil region" evidence="11">
    <location>
        <begin position="279"/>
        <end position="320"/>
    </location>
</feature>
<keyword evidence="5" id="KW-0346">Stress response</keyword>
<dbReference type="InterPro" id="IPR036388">
    <property type="entry name" value="WH-like_DNA-bd_sf"/>
</dbReference>
<dbReference type="SUPFAM" id="SSF46785">
    <property type="entry name" value="Winged helix' DNA-binding domain"/>
    <property type="match status" value="1"/>
</dbReference>
<keyword evidence="3" id="KW-0597">Phosphoprotein</keyword>
<dbReference type="GO" id="GO:0003700">
    <property type="term" value="F:DNA-binding transcription factor activity"/>
    <property type="evidence" value="ECO:0007669"/>
    <property type="project" value="InterPro"/>
</dbReference>
<evidence type="ECO:0000256" key="6">
    <source>
        <dbReference type="ARBA" id="ARBA00023054"/>
    </source>
</evidence>
<evidence type="ECO:0000256" key="11">
    <source>
        <dbReference type="SAM" id="Coils"/>
    </source>
</evidence>
<evidence type="ECO:0000256" key="9">
    <source>
        <dbReference type="ARBA" id="ARBA00023242"/>
    </source>
</evidence>
<evidence type="ECO:0000256" key="7">
    <source>
        <dbReference type="ARBA" id="ARBA00023125"/>
    </source>
</evidence>
<keyword evidence="8" id="KW-0804">Transcription</keyword>
<comment type="subcellular location">
    <subcellularLocation>
        <location evidence="1">Nucleus</location>
    </subcellularLocation>
</comment>
<dbReference type="Pfam" id="PF00447">
    <property type="entry name" value="HSF_DNA-bind"/>
    <property type="match status" value="1"/>
</dbReference>
<name>A0A0E0KIX5_ORYPU</name>
<dbReference type="InterPro" id="IPR036390">
    <property type="entry name" value="WH_DNA-bd_sf"/>
</dbReference>
<dbReference type="eggNOG" id="KOG0627">
    <property type="taxonomic scope" value="Eukaryota"/>
</dbReference>
<feature type="domain" description="HSF-type DNA-binding" evidence="14">
    <location>
        <begin position="191"/>
        <end position="215"/>
    </location>
</feature>
<comment type="similarity">
    <text evidence="10">Belongs to the HSF family.</text>
</comment>
<dbReference type="SMART" id="SM00415">
    <property type="entry name" value="HSF"/>
    <property type="match status" value="1"/>
</dbReference>
<dbReference type="Gene3D" id="1.10.10.10">
    <property type="entry name" value="Winged helix-like DNA-binding domain superfamily/Winged helix DNA-binding domain"/>
    <property type="match status" value="1"/>
</dbReference>
<protein>
    <recommendedName>
        <fullName evidence="14">HSF-type DNA-binding domain-containing protein</fullName>
    </recommendedName>
</protein>
<comment type="subunit">
    <text evidence="2">Homotrimer.</text>
</comment>
<keyword evidence="13" id="KW-0472">Membrane</keyword>
<dbReference type="AlphaFoldDB" id="A0A0E0KIX5"/>
<dbReference type="GO" id="GO:0006357">
    <property type="term" value="P:regulation of transcription by RNA polymerase II"/>
    <property type="evidence" value="ECO:0007669"/>
    <property type="project" value="TreeGrafter"/>
</dbReference>
<keyword evidence="9" id="KW-0539">Nucleus</keyword>
<reference evidence="15" key="1">
    <citation type="submission" date="2015-04" db="UniProtKB">
        <authorList>
            <consortium name="EnsemblPlants"/>
        </authorList>
    </citation>
    <scope>IDENTIFICATION</scope>
</reference>
<dbReference type="EnsemblPlants" id="OPUNC03G31000.1">
    <property type="protein sequence ID" value="OPUNC03G31000.1"/>
    <property type="gene ID" value="OPUNC03G31000"/>
</dbReference>
<dbReference type="PANTHER" id="PTHR10015">
    <property type="entry name" value="HEAT SHOCK TRANSCRIPTION FACTOR"/>
    <property type="match status" value="1"/>
</dbReference>
<feature type="transmembrane region" description="Helical" evidence="13">
    <location>
        <begin position="72"/>
        <end position="98"/>
    </location>
</feature>
<dbReference type="HOGENOM" id="CLU_030308_1_3_1"/>
<feature type="compositionally biased region" description="Acidic residues" evidence="12">
    <location>
        <begin position="448"/>
        <end position="459"/>
    </location>
</feature>
<dbReference type="OMA" id="GDTESFW"/>
<evidence type="ECO:0000256" key="2">
    <source>
        <dbReference type="ARBA" id="ARBA00011233"/>
    </source>
</evidence>
<reference evidence="15" key="2">
    <citation type="submission" date="2018-05" db="EMBL/GenBank/DDBJ databases">
        <title>OpunRS2 (Oryza punctata Reference Sequence Version 2).</title>
        <authorList>
            <person name="Zhang J."/>
            <person name="Kudrna D."/>
            <person name="Lee S."/>
            <person name="Talag J."/>
            <person name="Welchert J."/>
            <person name="Wing R.A."/>
        </authorList>
    </citation>
    <scope>NUCLEOTIDE SEQUENCE [LARGE SCALE GENOMIC DNA]</scope>
</reference>
<dbReference type="STRING" id="4537.A0A0E0KIX5"/>
<evidence type="ECO:0000259" key="14">
    <source>
        <dbReference type="PROSITE" id="PS00434"/>
    </source>
</evidence>
<feature type="region of interest" description="Disordered" evidence="12">
    <location>
        <begin position="392"/>
        <end position="460"/>
    </location>
</feature>
<evidence type="ECO:0000256" key="3">
    <source>
        <dbReference type="ARBA" id="ARBA00022553"/>
    </source>
</evidence>
<feature type="compositionally biased region" description="Basic and acidic residues" evidence="12">
    <location>
        <begin position="399"/>
        <end position="412"/>
    </location>
</feature>
<dbReference type="PANTHER" id="PTHR10015:SF279">
    <property type="entry name" value="HEAT STRESS TRANSCRIPTION FACTOR A-2A"/>
    <property type="match status" value="1"/>
</dbReference>
<keyword evidence="16" id="KW-1185">Reference proteome</keyword>
<evidence type="ECO:0000313" key="16">
    <source>
        <dbReference type="Proteomes" id="UP000026962"/>
    </source>
</evidence>
<keyword evidence="7" id="KW-0238">DNA-binding</keyword>
<evidence type="ECO:0000256" key="13">
    <source>
        <dbReference type="SAM" id="Phobius"/>
    </source>
</evidence>
<dbReference type="FunFam" id="1.10.10.10:FF:000057">
    <property type="entry name" value="Heat shock transcription factor 1"/>
    <property type="match status" value="1"/>
</dbReference>
<evidence type="ECO:0000256" key="5">
    <source>
        <dbReference type="ARBA" id="ARBA00023016"/>
    </source>
</evidence>
<keyword evidence="13" id="KW-1133">Transmembrane helix</keyword>
<feature type="compositionally biased region" description="Low complexity" evidence="12">
    <location>
        <begin position="248"/>
        <end position="261"/>
    </location>
</feature>
<sequence length="471" mass="52465">MEHEDEKLIERSPSPLILRLSLVILDHLNSTHFDIFANFSERQDRSRLNSFGGGRYPIFFCQHRHSHRSFKFFCFVKWLCDLFIFLCYSIALVGWLVMNPLRVIVKEEELDFAAAAAAAAAAGEGSPSSWAVGVMELPRPMEGLGEAGPPPFLSKTYEVVDDPGTDTVISWGFAGNSFVVWDANAFAAVLLPRYFKHSNFSSFVRQLNTYGFRKVDPDRWEFANEGFLRGKKELLKTIKRRRPPPSSPSSSSSSSSSSQQQQPAAVCLEVGQFGRDGEVNRLQRDKSVLIAEVVKLRQEQQTTRAQMQAMEERISAAELKQQQMTVFLARAMKNPGFLQMLVDRQGQHGGRNRELEDALSKKRRRPIEYLLTRNGETGAAGESAAVLAADVVAEPEDDTTPRGEVGSRHGGGDTESFWMQLLSLGLEEKQREGAAAGQESNSGGADVDNNEEDDDDDVDVLVQSIYHLSPK</sequence>
<evidence type="ECO:0000313" key="15">
    <source>
        <dbReference type="EnsemblPlants" id="OPUNC03G31000.1"/>
    </source>
</evidence>
<dbReference type="PROSITE" id="PS00434">
    <property type="entry name" value="HSF_DOMAIN"/>
    <property type="match status" value="1"/>
</dbReference>
<evidence type="ECO:0000256" key="1">
    <source>
        <dbReference type="ARBA" id="ARBA00004123"/>
    </source>
</evidence>
<feature type="region of interest" description="Disordered" evidence="12">
    <location>
        <begin position="234"/>
        <end position="261"/>
    </location>
</feature>
<keyword evidence="6 11" id="KW-0175">Coiled coil</keyword>
<dbReference type="Proteomes" id="UP000026962">
    <property type="component" value="Chromosome 3"/>
</dbReference>
<organism evidence="15">
    <name type="scientific">Oryza punctata</name>
    <name type="common">Red rice</name>
    <dbReference type="NCBI Taxonomy" id="4537"/>
    <lineage>
        <taxon>Eukaryota</taxon>
        <taxon>Viridiplantae</taxon>
        <taxon>Streptophyta</taxon>
        <taxon>Embryophyta</taxon>
        <taxon>Tracheophyta</taxon>
        <taxon>Spermatophyta</taxon>
        <taxon>Magnoliopsida</taxon>
        <taxon>Liliopsida</taxon>
        <taxon>Poales</taxon>
        <taxon>Poaceae</taxon>
        <taxon>BOP clade</taxon>
        <taxon>Oryzoideae</taxon>
        <taxon>Oryzeae</taxon>
        <taxon>Oryzinae</taxon>
        <taxon>Oryza</taxon>
    </lineage>
</organism>
<keyword evidence="4" id="KW-0805">Transcription regulation</keyword>